<dbReference type="Gene3D" id="1.10.3210.10">
    <property type="entry name" value="Hypothetical protein af1432"/>
    <property type="match status" value="1"/>
</dbReference>
<evidence type="ECO:0000259" key="2">
    <source>
        <dbReference type="Pfam" id="PF13286"/>
    </source>
</evidence>
<dbReference type="EMBL" id="VSSQ01053823">
    <property type="protein sequence ID" value="MPN07820.1"/>
    <property type="molecule type" value="Genomic_DNA"/>
</dbReference>
<sequence>MSPLMDKTFKILREFMFEKVYLSERALKERNKVFHIISAMYGYFLKNPDEMPAEFLKLLDMGEVKEAVACDYIAGMTDHFAIQKYKELFVPNPWDVF</sequence>
<reference evidence="3" key="1">
    <citation type="submission" date="2019-08" db="EMBL/GenBank/DDBJ databases">
        <authorList>
            <person name="Kucharzyk K."/>
            <person name="Murdoch R.W."/>
            <person name="Higgins S."/>
            <person name="Loffler F."/>
        </authorList>
    </citation>
    <scope>NUCLEOTIDE SEQUENCE</scope>
</reference>
<protein>
    <submittedName>
        <fullName evidence="3">Deoxyguanosinetriphosphate triphosphohydrolase-like protein</fullName>
    </submittedName>
</protein>
<evidence type="ECO:0000256" key="1">
    <source>
        <dbReference type="ARBA" id="ARBA00022801"/>
    </source>
</evidence>
<proteinExistence type="predicted"/>
<accession>A0A645F224</accession>
<evidence type="ECO:0000313" key="3">
    <source>
        <dbReference type="EMBL" id="MPN07820.1"/>
    </source>
</evidence>
<dbReference type="Pfam" id="PF13286">
    <property type="entry name" value="HD_assoc"/>
    <property type="match status" value="1"/>
</dbReference>
<comment type="caution">
    <text evidence="3">The sequence shown here is derived from an EMBL/GenBank/DDBJ whole genome shotgun (WGS) entry which is preliminary data.</text>
</comment>
<organism evidence="3">
    <name type="scientific">bioreactor metagenome</name>
    <dbReference type="NCBI Taxonomy" id="1076179"/>
    <lineage>
        <taxon>unclassified sequences</taxon>
        <taxon>metagenomes</taxon>
        <taxon>ecological metagenomes</taxon>
    </lineage>
</organism>
<gene>
    <name evidence="3" type="ORF">SDC9_155092</name>
</gene>
<dbReference type="SUPFAM" id="SSF109604">
    <property type="entry name" value="HD-domain/PDEase-like"/>
    <property type="match status" value="1"/>
</dbReference>
<dbReference type="InterPro" id="IPR026875">
    <property type="entry name" value="PHydrolase_assoc_dom"/>
</dbReference>
<dbReference type="GO" id="GO:0016787">
    <property type="term" value="F:hydrolase activity"/>
    <property type="evidence" value="ECO:0007669"/>
    <property type="project" value="UniProtKB-KW"/>
</dbReference>
<dbReference type="AlphaFoldDB" id="A0A645F224"/>
<name>A0A645F224_9ZZZZ</name>
<feature type="domain" description="Phosphohydrolase-associated" evidence="2">
    <location>
        <begin position="1"/>
        <end position="86"/>
    </location>
</feature>
<keyword evidence="1 3" id="KW-0378">Hydrolase</keyword>